<protein>
    <recommendedName>
        <fullName evidence="4">Transmembrane protein</fullName>
    </recommendedName>
</protein>
<keyword evidence="1" id="KW-0472">Membrane</keyword>
<dbReference type="PANTHER" id="PTHR33128:SF78">
    <property type="entry name" value="OS04G0387900 PROTEIN"/>
    <property type="match status" value="1"/>
</dbReference>
<feature type="transmembrane region" description="Helical" evidence="1">
    <location>
        <begin position="48"/>
        <end position="68"/>
    </location>
</feature>
<evidence type="ECO:0008006" key="4">
    <source>
        <dbReference type="Google" id="ProtNLM"/>
    </source>
</evidence>
<name>A0A2Z7AIW4_9LAMI</name>
<keyword evidence="3" id="KW-1185">Reference proteome</keyword>
<evidence type="ECO:0000313" key="2">
    <source>
        <dbReference type="EMBL" id="KZV21755.1"/>
    </source>
</evidence>
<evidence type="ECO:0000313" key="3">
    <source>
        <dbReference type="Proteomes" id="UP000250235"/>
    </source>
</evidence>
<dbReference type="InterPro" id="IPR021775">
    <property type="entry name" value="DUF3339"/>
</dbReference>
<dbReference type="OrthoDB" id="652307at2759"/>
<accession>A0A2Z7AIW4</accession>
<evidence type="ECO:0000256" key="1">
    <source>
        <dbReference type="SAM" id="Phobius"/>
    </source>
</evidence>
<organism evidence="2 3">
    <name type="scientific">Dorcoceras hygrometricum</name>
    <dbReference type="NCBI Taxonomy" id="472368"/>
    <lineage>
        <taxon>Eukaryota</taxon>
        <taxon>Viridiplantae</taxon>
        <taxon>Streptophyta</taxon>
        <taxon>Embryophyta</taxon>
        <taxon>Tracheophyta</taxon>
        <taxon>Spermatophyta</taxon>
        <taxon>Magnoliopsida</taxon>
        <taxon>eudicotyledons</taxon>
        <taxon>Gunneridae</taxon>
        <taxon>Pentapetalae</taxon>
        <taxon>asterids</taxon>
        <taxon>lamiids</taxon>
        <taxon>Lamiales</taxon>
        <taxon>Gesneriaceae</taxon>
        <taxon>Didymocarpoideae</taxon>
        <taxon>Trichosporeae</taxon>
        <taxon>Loxocarpinae</taxon>
        <taxon>Dorcoceras</taxon>
    </lineage>
</organism>
<keyword evidence="1" id="KW-1133">Transmembrane helix</keyword>
<dbReference type="EMBL" id="KV014877">
    <property type="protein sequence ID" value="KZV21755.1"/>
    <property type="molecule type" value="Genomic_DNA"/>
</dbReference>
<reference evidence="2 3" key="1">
    <citation type="journal article" date="2015" name="Proc. Natl. Acad. Sci. U.S.A.">
        <title>The resurrection genome of Boea hygrometrica: A blueprint for survival of dehydration.</title>
        <authorList>
            <person name="Xiao L."/>
            <person name="Yang G."/>
            <person name="Zhang L."/>
            <person name="Yang X."/>
            <person name="Zhao S."/>
            <person name="Ji Z."/>
            <person name="Zhou Q."/>
            <person name="Hu M."/>
            <person name="Wang Y."/>
            <person name="Chen M."/>
            <person name="Xu Y."/>
            <person name="Jin H."/>
            <person name="Xiao X."/>
            <person name="Hu G."/>
            <person name="Bao F."/>
            <person name="Hu Y."/>
            <person name="Wan P."/>
            <person name="Li L."/>
            <person name="Deng X."/>
            <person name="Kuang T."/>
            <person name="Xiang C."/>
            <person name="Zhu J.K."/>
            <person name="Oliver M.J."/>
            <person name="He Y."/>
        </authorList>
    </citation>
    <scope>NUCLEOTIDE SEQUENCE [LARGE SCALE GENOMIC DNA]</scope>
    <source>
        <strain evidence="3">cv. XS01</strain>
    </source>
</reference>
<sequence>MADWAPILIGFLLFVLLSPGVIFQFPGNIRHVEFGSFETNGKAVVVHTLLFFAAYTILIMALHIRIYFG</sequence>
<keyword evidence="1" id="KW-0812">Transmembrane</keyword>
<dbReference type="Pfam" id="PF11820">
    <property type="entry name" value="DUF3339"/>
    <property type="match status" value="1"/>
</dbReference>
<dbReference type="PANTHER" id="PTHR33128">
    <property type="entry name" value="OS05G0103400 PROTEIN"/>
    <property type="match status" value="1"/>
</dbReference>
<gene>
    <name evidence="2" type="ORF">F511_02913</name>
</gene>
<dbReference type="Proteomes" id="UP000250235">
    <property type="component" value="Unassembled WGS sequence"/>
</dbReference>
<proteinExistence type="predicted"/>
<dbReference type="AlphaFoldDB" id="A0A2Z7AIW4"/>